<organism evidence="2 3">
    <name type="scientific">Cladophialophora carrionii</name>
    <dbReference type="NCBI Taxonomy" id="86049"/>
    <lineage>
        <taxon>Eukaryota</taxon>
        <taxon>Fungi</taxon>
        <taxon>Dikarya</taxon>
        <taxon>Ascomycota</taxon>
        <taxon>Pezizomycotina</taxon>
        <taxon>Eurotiomycetes</taxon>
        <taxon>Chaetothyriomycetidae</taxon>
        <taxon>Chaetothyriales</taxon>
        <taxon>Herpotrichiellaceae</taxon>
        <taxon>Cladophialophora</taxon>
    </lineage>
</organism>
<proteinExistence type="predicted"/>
<sequence>MKLFIIIPTIPIRIPNPTPAPTRGIIQVGVGGVVKVIPRISATTTTTPASSSARRPPPPPPPVPVLIAAPLAL</sequence>
<dbReference type="VEuPathDB" id="FungiDB:CLCR_11115"/>
<dbReference type="AlphaFoldDB" id="A0A1C1CVK5"/>
<feature type="compositionally biased region" description="Low complexity" evidence="1">
    <location>
        <begin position="44"/>
        <end position="54"/>
    </location>
</feature>
<evidence type="ECO:0000256" key="1">
    <source>
        <dbReference type="SAM" id="MobiDB-lite"/>
    </source>
</evidence>
<name>A0A1C1CVK5_9EURO</name>
<evidence type="ECO:0000313" key="3">
    <source>
        <dbReference type="Proteomes" id="UP000094526"/>
    </source>
</evidence>
<dbReference type="Proteomes" id="UP000094526">
    <property type="component" value="Unassembled WGS sequence"/>
</dbReference>
<evidence type="ECO:0000313" key="2">
    <source>
        <dbReference type="EMBL" id="OCT52540.1"/>
    </source>
</evidence>
<protein>
    <submittedName>
        <fullName evidence="2">Uncharacterized protein</fullName>
    </submittedName>
</protein>
<dbReference type="EMBL" id="LGRB01000008">
    <property type="protein sequence ID" value="OCT52540.1"/>
    <property type="molecule type" value="Genomic_DNA"/>
</dbReference>
<comment type="caution">
    <text evidence="2">The sequence shown here is derived from an EMBL/GenBank/DDBJ whole genome shotgun (WGS) entry which is preliminary data.</text>
</comment>
<gene>
    <name evidence="2" type="ORF">CLCR_11115</name>
</gene>
<feature type="region of interest" description="Disordered" evidence="1">
    <location>
        <begin position="44"/>
        <end position="63"/>
    </location>
</feature>
<accession>A0A1C1CVK5</accession>
<keyword evidence="3" id="KW-1185">Reference proteome</keyword>
<reference evidence="3" key="1">
    <citation type="submission" date="2015-07" db="EMBL/GenBank/DDBJ databases">
        <authorList>
            <person name="Teixeira M.M."/>
            <person name="Souza R.C."/>
            <person name="Almeida L.G."/>
            <person name="Vicente V.A."/>
            <person name="de Hoog S."/>
            <person name="Bocca A.L."/>
            <person name="de Almeida S.R."/>
            <person name="Vasconcelos A.T."/>
            <person name="Felipe M.S."/>
        </authorList>
    </citation>
    <scope>NUCLEOTIDE SEQUENCE [LARGE SCALE GENOMIC DNA]</scope>
    <source>
        <strain evidence="3">KSF</strain>
    </source>
</reference>